<sequence length="52" mass="6121">MSGISRTKRHKFARYFLGMPKVEQVTEGWLIRVNQRDAISENTVNELLTDKR</sequence>
<organism evidence="1 2">
    <name type="scientific">Hydrogenophaga intermedia</name>
    <dbReference type="NCBI Taxonomy" id="65786"/>
    <lineage>
        <taxon>Bacteria</taxon>
        <taxon>Pseudomonadati</taxon>
        <taxon>Pseudomonadota</taxon>
        <taxon>Betaproteobacteria</taxon>
        <taxon>Burkholderiales</taxon>
        <taxon>Comamonadaceae</taxon>
        <taxon>Hydrogenophaga</taxon>
    </lineage>
</organism>
<reference evidence="2" key="1">
    <citation type="submission" date="2014-02" db="EMBL/GenBank/DDBJ databases">
        <authorList>
            <person name="Gan H."/>
        </authorList>
    </citation>
    <scope>NUCLEOTIDE SEQUENCE [LARGE SCALE GENOMIC DNA]</scope>
    <source>
        <strain evidence="2">S1</strain>
    </source>
</reference>
<reference evidence="2" key="2">
    <citation type="submission" date="2014-11" db="EMBL/GenBank/DDBJ databases">
        <title>Draft genome sequence of Hydrogenophaga intermedia S1.</title>
        <authorList>
            <person name="Gan H.M."/>
            <person name="Chew T.H."/>
            <person name="Stolz A."/>
        </authorList>
    </citation>
    <scope>NUCLEOTIDE SEQUENCE [LARGE SCALE GENOMIC DNA]</scope>
    <source>
        <strain evidence="2">S1</strain>
    </source>
</reference>
<dbReference type="Proteomes" id="UP000028878">
    <property type="component" value="Unassembled WGS sequence"/>
</dbReference>
<dbReference type="EMBL" id="CCAE010000004">
    <property type="protein sequence ID" value="CDN86565.1"/>
    <property type="molecule type" value="Genomic_DNA"/>
</dbReference>
<proteinExistence type="predicted"/>
<name>A0A1L1PMM2_HYDIT</name>
<dbReference type="AlphaFoldDB" id="A0A1L1PMM2"/>
<evidence type="ECO:0000313" key="2">
    <source>
        <dbReference type="Proteomes" id="UP000028878"/>
    </source>
</evidence>
<accession>A0A1L1PMM2</accession>
<protein>
    <submittedName>
        <fullName evidence="1">Uncharacterized protein</fullName>
    </submittedName>
</protein>
<evidence type="ECO:0000313" key="1">
    <source>
        <dbReference type="EMBL" id="CDN86565.1"/>
    </source>
</evidence>
<keyword evidence="2" id="KW-1185">Reference proteome</keyword>
<gene>
    <name evidence="1" type="ORF">BN948_00970</name>
</gene>